<accession>A0A2G8S7U7</accession>
<comment type="caution">
    <text evidence="3">The sequence shown here is derived from an EMBL/GenBank/DDBJ whole genome shotgun (WGS) entry which is preliminary data.</text>
</comment>
<feature type="transmembrane region" description="Helical" evidence="1">
    <location>
        <begin position="54"/>
        <end position="77"/>
    </location>
</feature>
<dbReference type="Proteomes" id="UP000230002">
    <property type="component" value="Unassembled WGS sequence"/>
</dbReference>
<dbReference type="AlphaFoldDB" id="A0A2G8S7U7"/>
<evidence type="ECO:0000256" key="1">
    <source>
        <dbReference type="SAM" id="Phobius"/>
    </source>
</evidence>
<dbReference type="InterPro" id="IPR045340">
    <property type="entry name" value="DUF6533"/>
</dbReference>
<protein>
    <recommendedName>
        <fullName evidence="2">DUF6533 domain-containing protein</fullName>
    </recommendedName>
</protein>
<feature type="domain" description="DUF6533" evidence="2">
    <location>
        <begin position="20"/>
        <end position="64"/>
    </location>
</feature>
<evidence type="ECO:0000313" key="3">
    <source>
        <dbReference type="EMBL" id="PIL29849.1"/>
    </source>
</evidence>
<dbReference type="EMBL" id="AYKW01000018">
    <property type="protein sequence ID" value="PIL29849.1"/>
    <property type="molecule type" value="Genomic_DNA"/>
</dbReference>
<evidence type="ECO:0000259" key="2">
    <source>
        <dbReference type="Pfam" id="PF20151"/>
    </source>
</evidence>
<proteinExistence type="predicted"/>
<name>A0A2G8S7U7_9APHY</name>
<organism evidence="3 4">
    <name type="scientific">Ganoderma sinense ZZ0214-1</name>
    <dbReference type="NCBI Taxonomy" id="1077348"/>
    <lineage>
        <taxon>Eukaryota</taxon>
        <taxon>Fungi</taxon>
        <taxon>Dikarya</taxon>
        <taxon>Basidiomycota</taxon>
        <taxon>Agaricomycotina</taxon>
        <taxon>Agaricomycetes</taxon>
        <taxon>Polyporales</taxon>
        <taxon>Polyporaceae</taxon>
        <taxon>Ganoderma</taxon>
    </lineage>
</organism>
<sequence>MADIFSEFFQQLWNLRVSVYSNVASLALLIYDWQLTFGDEVDVIWMSKARLSRLLFLWIRYSGIAIHAFISGMYLIADPSPTLYVISRGR</sequence>
<reference evidence="3 4" key="1">
    <citation type="journal article" date="2015" name="Sci. Rep.">
        <title>Chromosome-level genome map provides insights into diverse defense mechanisms in the medicinal fungus Ganoderma sinense.</title>
        <authorList>
            <person name="Zhu Y."/>
            <person name="Xu J."/>
            <person name="Sun C."/>
            <person name="Zhou S."/>
            <person name="Xu H."/>
            <person name="Nelson D.R."/>
            <person name="Qian J."/>
            <person name="Song J."/>
            <person name="Luo H."/>
            <person name="Xiang L."/>
            <person name="Li Y."/>
            <person name="Xu Z."/>
            <person name="Ji A."/>
            <person name="Wang L."/>
            <person name="Lu S."/>
            <person name="Hayward A."/>
            <person name="Sun W."/>
            <person name="Li X."/>
            <person name="Schwartz D.C."/>
            <person name="Wang Y."/>
            <person name="Chen S."/>
        </authorList>
    </citation>
    <scope>NUCLEOTIDE SEQUENCE [LARGE SCALE GENOMIC DNA]</scope>
    <source>
        <strain evidence="3 4">ZZ0214-1</strain>
    </source>
</reference>
<keyword evidence="4" id="KW-1185">Reference proteome</keyword>
<dbReference type="OrthoDB" id="2748223at2759"/>
<keyword evidence="1" id="KW-1133">Transmembrane helix</keyword>
<keyword evidence="1" id="KW-0812">Transmembrane</keyword>
<dbReference type="STRING" id="1077348.A0A2G8S7U7"/>
<keyword evidence="1" id="KW-0472">Membrane</keyword>
<evidence type="ECO:0000313" key="4">
    <source>
        <dbReference type="Proteomes" id="UP000230002"/>
    </source>
</evidence>
<dbReference type="Pfam" id="PF20151">
    <property type="entry name" value="DUF6533"/>
    <property type="match status" value="1"/>
</dbReference>
<gene>
    <name evidence="3" type="ORF">GSI_08056</name>
</gene>